<dbReference type="FunFam" id="3.30.710.10:FF:000020">
    <property type="entry name" value="Potassium voltage-gated channel protein Shaw"/>
    <property type="match status" value="1"/>
</dbReference>
<keyword evidence="6" id="KW-0851">Voltage-gated channel</keyword>
<dbReference type="InterPro" id="IPR011333">
    <property type="entry name" value="SKP1/BTB/POZ_sf"/>
</dbReference>
<evidence type="ECO:0000256" key="10">
    <source>
        <dbReference type="ARBA" id="ARBA00023136"/>
    </source>
</evidence>
<keyword evidence="10 12" id="KW-0472">Membrane</keyword>
<gene>
    <name evidence="14" type="ORF">A3Q56_00033</name>
</gene>
<keyword evidence="11" id="KW-0407">Ion channel</keyword>
<dbReference type="Pfam" id="PF02214">
    <property type="entry name" value="BTB_2"/>
    <property type="match status" value="1"/>
</dbReference>
<dbReference type="AlphaFoldDB" id="A0A177BD53"/>
<dbReference type="GO" id="GO:0032590">
    <property type="term" value="C:dendrite membrane"/>
    <property type="evidence" value="ECO:0007669"/>
    <property type="project" value="TreeGrafter"/>
</dbReference>
<dbReference type="SUPFAM" id="SSF54695">
    <property type="entry name" value="POZ domain"/>
    <property type="match status" value="1"/>
</dbReference>
<keyword evidence="7" id="KW-0630">Potassium</keyword>
<dbReference type="PANTHER" id="PTHR11537:SF252">
    <property type="entry name" value="POTASSIUM VOLTAGE-GATED CHANNEL PROTEIN SHAW"/>
    <property type="match status" value="1"/>
</dbReference>
<evidence type="ECO:0000256" key="6">
    <source>
        <dbReference type="ARBA" id="ARBA00022882"/>
    </source>
</evidence>
<keyword evidence="5" id="KW-0631">Potassium channel</keyword>
<keyword evidence="15" id="KW-1185">Reference proteome</keyword>
<dbReference type="Gene3D" id="3.30.710.10">
    <property type="entry name" value="Potassium Channel Kv1.1, Chain A"/>
    <property type="match status" value="1"/>
</dbReference>
<dbReference type="GO" id="GO:0032809">
    <property type="term" value="C:neuronal cell body membrane"/>
    <property type="evidence" value="ECO:0007669"/>
    <property type="project" value="TreeGrafter"/>
</dbReference>
<dbReference type="InterPro" id="IPR028325">
    <property type="entry name" value="VG_K_chnl"/>
</dbReference>
<accession>A0A177BD53</accession>
<dbReference type="SUPFAM" id="SSF81324">
    <property type="entry name" value="Voltage-gated potassium channels"/>
    <property type="match status" value="1"/>
</dbReference>
<evidence type="ECO:0000259" key="13">
    <source>
        <dbReference type="SMART" id="SM00225"/>
    </source>
</evidence>
<dbReference type="InterPro" id="IPR027359">
    <property type="entry name" value="Volt_channel_dom_sf"/>
</dbReference>
<protein>
    <recommendedName>
        <fullName evidence="13">BTB domain-containing protein</fullName>
    </recommendedName>
</protein>
<reference evidence="14 15" key="1">
    <citation type="submission" date="2016-04" db="EMBL/GenBank/DDBJ databases">
        <title>The genome of Intoshia linei affirms orthonectids as highly simplified spiralians.</title>
        <authorList>
            <person name="Mikhailov K.V."/>
            <person name="Slusarev G.S."/>
            <person name="Nikitin M.A."/>
            <person name="Logacheva M.D."/>
            <person name="Penin A."/>
            <person name="Aleoshin V."/>
            <person name="Panchin Y.V."/>
        </authorList>
    </citation>
    <scope>NUCLEOTIDE SEQUENCE [LARGE SCALE GENOMIC DNA]</scope>
    <source>
        <strain evidence="14">Intl2013</strain>
        <tissue evidence="14">Whole animal</tissue>
    </source>
</reference>
<dbReference type="EMBL" id="LWCA01000001">
    <property type="protein sequence ID" value="OAF72217.1"/>
    <property type="molecule type" value="Genomic_DNA"/>
</dbReference>
<comment type="subcellular location">
    <subcellularLocation>
        <location evidence="1">Membrane</location>
        <topology evidence="1">Multi-pass membrane protein</topology>
    </subcellularLocation>
</comment>
<dbReference type="Proteomes" id="UP000078046">
    <property type="component" value="Unassembled WGS sequence"/>
</dbReference>
<dbReference type="PRINTS" id="PR00169">
    <property type="entry name" value="KCHANNEL"/>
</dbReference>
<evidence type="ECO:0000256" key="1">
    <source>
        <dbReference type="ARBA" id="ARBA00004141"/>
    </source>
</evidence>
<evidence type="ECO:0000256" key="8">
    <source>
        <dbReference type="ARBA" id="ARBA00022989"/>
    </source>
</evidence>
<evidence type="ECO:0000313" key="15">
    <source>
        <dbReference type="Proteomes" id="UP000078046"/>
    </source>
</evidence>
<evidence type="ECO:0000256" key="2">
    <source>
        <dbReference type="ARBA" id="ARBA00022448"/>
    </source>
</evidence>
<proteinExistence type="predicted"/>
<dbReference type="GO" id="GO:0051260">
    <property type="term" value="P:protein homooligomerization"/>
    <property type="evidence" value="ECO:0007669"/>
    <property type="project" value="InterPro"/>
</dbReference>
<keyword evidence="2" id="KW-0813">Transport</keyword>
<evidence type="ECO:0000256" key="9">
    <source>
        <dbReference type="ARBA" id="ARBA00023065"/>
    </source>
</evidence>
<dbReference type="GO" id="GO:0008076">
    <property type="term" value="C:voltage-gated potassium channel complex"/>
    <property type="evidence" value="ECO:0007669"/>
    <property type="project" value="InterPro"/>
</dbReference>
<dbReference type="InterPro" id="IPR005821">
    <property type="entry name" value="Ion_trans_dom"/>
</dbReference>
<sequence>MTNTFSHLWQNYPFDMYNSYINKKEKSNDRVIINVGGVRHETYKSTLRKIPATRLSRLTEALGNYDPELNEYFFDRHPGVFENILNYYRCGKLHYPTDVCGPLFENELDYWGLDPDQVEPCCWMTYTKHRDTKDIMLILDKLDIDDVKITRKEAYKKFKLDNSKEIKWWNKIRPIIWLTFEEQYSSYIARIIYTMSISFILLSIITFCLKTENFMKVNSANHTNVNSTLNNTLSTVKSRVYDYSHIIEYICNSWFTLELMIRLFVCPSQLQFLKQPHNIIDFVATASFYIDIILRYLDKRDSIVELLSIIRILRLFKLTRRSPGIKILIHTFSASAHELSLLIFVLLLG</sequence>
<dbReference type="Pfam" id="PF00520">
    <property type="entry name" value="Ion_trans"/>
    <property type="match status" value="1"/>
</dbReference>
<dbReference type="GO" id="GO:0043679">
    <property type="term" value="C:axon terminus"/>
    <property type="evidence" value="ECO:0007669"/>
    <property type="project" value="TreeGrafter"/>
</dbReference>
<keyword evidence="8 12" id="KW-1133">Transmembrane helix</keyword>
<evidence type="ECO:0000256" key="12">
    <source>
        <dbReference type="SAM" id="Phobius"/>
    </source>
</evidence>
<dbReference type="InterPro" id="IPR003968">
    <property type="entry name" value="K_chnl_volt-dep_Kv"/>
</dbReference>
<keyword evidence="4 12" id="KW-0812">Transmembrane</keyword>
<keyword evidence="9" id="KW-0406">Ion transport</keyword>
<name>A0A177BD53_9BILA</name>
<evidence type="ECO:0000256" key="7">
    <source>
        <dbReference type="ARBA" id="ARBA00022958"/>
    </source>
</evidence>
<keyword evidence="3" id="KW-0633">Potassium transport</keyword>
<organism evidence="14 15">
    <name type="scientific">Intoshia linei</name>
    <dbReference type="NCBI Taxonomy" id="1819745"/>
    <lineage>
        <taxon>Eukaryota</taxon>
        <taxon>Metazoa</taxon>
        <taxon>Spiralia</taxon>
        <taxon>Lophotrochozoa</taxon>
        <taxon>Mesozoa</taxon>
        <taxon>Orthonectida</taxon>
        <taxon>Rhopaluridae</taxon>
        <taxon>Intoshia</taxon>
    </lineage>
</organism>
<dbReference type="Gene3D" id="1.20.120.350">
    <property type="entry name" value="Voltage-gated potassium channels. Chain C"/>
    <property type="match status" value="1"/>
</dbReference>
<dbReference type="GO" id="GO:0001508">
    <property type="term" value="P:action potential"/>
    <property type="evidence" value="ECO:0007669"/>
    <property type="project" value="TreeGrafter"/>
</dbReference>
<dbReference type="GO" id="GO:0042734">
    <property type="term" value="C:presynaptic membrane"/>
    <property type="evidence" value="ECO:0007669"/>
    <property type="project" value="TreeGrafter"/>
</dbReference>
<dbReference type="InterPro" id="IPR003131">
    <property type="entry name" value="T1-type_BTB"/>
</dbReference>
<evidence type="ECO:0000313" key="14">
    <source>
        <dbReference type="EMBL" id="OAF72217.1"/>
    </source>
</evidence>
<evidence type="ECO:0000256" key="11">
    <source>
        <dbReference type="ARBA" id="ARBA00023303"/>
    </source>
</evidence>
<feature type="transmembrane region" description="Helical" evidence="12">
    <location>
        <begin position="187"/>
        <end position="209"/>
    </location>
</feature>
<dbReference type="OrthoDB" id="10025005at2759"/>
<comment type="caution">
    <text evidence="14">The sequence shown here is derived from an EMBL/GenBank/DDBJ whole genome shotgun (WGS) entry which is preliminary data.</text>
</comment>
<dbReference type="GO" id="GO:0005251">
    <property type="term" value="F:delayed rectifier potassium channel activity"/>
    <property type="evidence" value="ECO:0007669"/>
    <property type="project" value="TreeGrafter"/>
</dbReference>
<dbReference type="GO" id="GO:0045211">
    <property type="term" value="C:postsynaptic membrane"/>
    <property type="evidence" value="ECO:0007669"/>
    <property type="project" value="TreeGrafter"/>
</dbReference>
<evidence type="ECO:0000256" key="5">
    <source>
        <dbReference type="ARBA" id="ARBA00022826"/>
    </source>
</evidence>
<dbReference type="InterPro" id="IPR000210">
    <property type="entry name" value="BTB/POZ_dom"/>
</dbReference>
<dbReference type="PRINTS" id="PR01491">
    <property type="entry name" value="KVCHANNEL"/>
</dbReference>
<dbReference type="InterPro" id="IPR003974">
    <property type="entry name" value="K_chnl_volt-dep_Kv3"/>
</dbReference>
<dbReference type="PRINTS" id="PR01498">
    <property type="entry name" value="SHAWCHANNEL"/>
</dbReference>
<evidence type="ECO:0000256" key="3">
    <source>
        <dbReference type="ARBA" id="ARBA00022538"/>
    </source>
</evidence>
<dbReference type="PANTHER" id="PTHR11537">
    <property type="entry name" value="VOLTAGE-GATED POTASSIUM CHANNEL"/>
    <property type="match status" value="1"/>
</dbReference>
<feature type="domain" description="BTB" evidence="13">
    <location>
        <begin position="29"/>
        <end position="129"/>
    </location>
</feature>
<dbReference type="SMART" id="SM00225">
    <property type="entry name" value="BTB"/>
    <property type="match status" value="1"/>
</dbReference>
<evidence type="ECO:0000256" key="4">
    <source>
        <dbReference type="ARBA" id="ARBA00022692"/>
    </source>
</evidence>